<dbReference type="Gene3D" id="3.40.190.170">
    <property type="entry name" value="Bacterial extracellular solute-binding protein, family 7"/>
    <property type="match status" value="1"/>
</dbReference>
<proteinExistence type="predicted"/>
<sequence>MKLLKIITGAITGVFAFSGIATAGEVWRIQSHLPSGHVVFQNEQDWINDVNAMLGGRLTLELLAGGAVVPPNETIDAVGAGIIDGDITSPAYFAGRDPAFAMLADLVGGYENWTQALAWCELGGGKELLQEIYKEYNAHLAGCANAGIESVASTKPIRNIADFEGIKIRSPQGLASSIFSKMGASPVNMGMGDIFLSLEKGVVDAADISSYAMNSQGGFHEVAKYPLLDFHSLPVLSVSFNLDKYNEQPDDIKAILNMAVRDLATQINLKDMMNRGKAMSNDIANGVEVIVWSSEDRQAMREIAREVWEDAAAKSDLSRRAYESQTNFLKIIGLLE</sequence>
<evidence type="ECO:0000313" key="2">
    <source>
        <dbReference type="EMBL" id="KKJ78780.1"/>
    </source>
</evidence>
<dbReference type="OrthoDB" id="9769764at2"/>
<dbReference type="PANTHER" id="PTHR33376:SF5">
    <property type="entry name" value="EXTRACYTOPLASMIC SOLUTE RECEPTOR PROTEIN"/>
    <property type="match status" value="1"/>
</dbReference>
<dbReference type="CDD" id="cd13604">
    <property type="entry name" value="PBP2_TRAP_ketoacid_lactate_like"/>
    <property type="match status" value="1"/>
</dbReference>
<dbReference type="EMBL" id="LANI01000001">
    <property type="protein sequence ID" value="KKJ78780.1"/>
    <property type="molecule type" value="Genomic_DNA"/>
</dbReference>
<dbReference type="Pfam" id="PF03480">
    <property type="entry name" value="DctP"/>
    <property type="match status" value="1"/>
</dbReference>
<dbReference type="PANTHER" id="PTHR33376">
    <property type="match status" value="1"/>
</dbReference>
<reference evidence="2 3" key="1">
    <citation type="submission" date="2015-03" db="EMBL/GenBank/DDBJ databases">
        <title>Genome sequence of Kiloniella sp. P1-1, isolated from the gut microflora of Pacific white shrimp, Penaeus vannamei.</title>
        <authorList>
            <person name="Shao Z."/>
            <person name="Wang L."/>
            <person name="Li X."/>
        </authorList>
    </citation>
    <scope>NUCLEOTIDE SEQUENCE [LARGE SCALE GENOMIC DNA]</scope>
    <source>
        <strain evidence="2 3">P1-1</strain>
    </source>
</reference>
<dbReference type="InterPro" id="IPR018389">
    <property type="entry name" value="DctP_fam"/>
</dbReference>
<dbReference type="InterPro" id="IPR038404">
    <property type="entry name" value="TRAP_DctP_sf"/>
</dbReference>
<name>A0A0M2RFI0_9PROT</name>
<evidence type="ECO:0008006" key="4">
    <source>
        <dbReference type="Google" id="ProtNLM"/>
    </source>
</evidence>
<keyword evidence="1" id="KW-0732">Signal</keyword>
<dbReference type="STRING" id="1549748.WH95_01565"/>
<dbReference type="NCBIfam" id="NF037995">
    <property type="entry name" value="TRAP_S1"/>
    <property type="match status" value="1"/>
</dbReference>
<accession>A0A0M2RFI0</accession>
<dbReference type="Proteomes" id="UP000034491">
    <property type="component" value="Unassembled WGS sequence"/>
</dbReference>
<comment type="caution">
    <text evidence="2">The sequence shown here is derived from an EMBL/GenBank/DDBJ whole genome shotgun (WGS) entry which is preliminary data.</text>
</comment>
<dbReference type="AlphaFoldDB" id="A0A0M2RFI0"/>
<protein>
    <recommendedName>
        <fullName evidence="4">C4-dicarboxylate ABC transporter substrate-binding protein</fullName>
    </recommendedName>
</protein>
<evidence type="ECO:0000313" key="3">
    <source>
        <dbReference type="Proteomes" id="UP000034491"/>
    </source>
</evidence>
<dbReference type="RefSeq" id="WP_046501995.1">
    <property type="nucleotide sequence ID" value="NZ_LANI01000001.1"/>
</dbReference>
<keyword evidence="3" id="KW-1185">Reference proteome</keyword>
<organism evidence="2 3">
    <name type="scientific">Kiloniella litopenaei</name>
    <dbReference type="NCBI Taxonomy" id="1549748"/>
    <lineage>
        <taxon>Bacteria</taxon>
        <taxon>Pseudomonadati</taxon>
        <taxon>Pseudomonadota</taxon>
        <taxon>Alphaproteobacteria</taxon>
        <taxon>Rhodospirillales</taxon>
        <taxon>Kiloniellaceae</taxon>
        <taxon>Kiloniella</taxon>
    </lineage>
</organism>
<gene>
    <name evidence="2" type="ORF">WH95_01565</name>
</gene>
<evidence type="ECO:0000256" key="1">
    <source>
        <dbReference type="ARBA" id="ARBA00022729"/>
    </source>
</evidence>
<dbReference type="GO" id="GO:0055085">
    <property type="term" value="P:transmembrane transport"/>
    <property type="evidence" value="ECO:0007669"/>
    <property type="project" value="InterPro"/>
</dbReference>